<dbReference type="InterPro" id="IPR009297">
    <property type="entry name" value="DUF952"/>
</dbReference>
<organism evidence="1 2">
    <name type="scientific">Rhizoclosmatium globosum</name>
    <dbReference type="NCBI Taxonomy" id="329046"/>
    <lineage>
        <taxon>Eukaryota</taxon>
        <taxon>Fungi</taxon>
        <taxon>Fungi incertae sedis</taxon>
        <taxon>Chytridiomycota</taxon>
        <taxon>Chytridiomycota incertae sedis</taxon>
        <taxon>Chytridiomycetes</taxon>
        <taxon>Chytridiales</taxon>
        <taxon>Chytriomycetaceae</taxon>
        <taxon>Rhizoclosmatium</taxon>
    </lineage>
</organism>
<dbReference type="OrthoDB" id="3335358at2759"/>
<dbReference type="PANTHER" id="PTHR34129:SF1">
    <property type="entry name" value="DUF952 DOMAIN-CONTAINING PROTEIN"/>
    <property type="match status" value="1"/>
</dbReference>
<evidence type="ECO:0000313" key="2">
    <source>
        <dbReference type="Proteomes" id="UP000193642"/>
    </source>
</evidence>
<dbReference type="PANTHER" id="PTHR34129">
    <property type="entry name" value="BLR1139 PROTEIN"/>
    <property type="match status" value="1"/>
</dbReference>
<reference evidence="1 2" key="1">
    <citation type="submission" date="2016-07" db="EMBL/GenBank/DDBJ databases">
        <title>Pervasive Adenine N6-methylation of Active Genes in Fungi.</title>
        <authorList>
            <consortium name="DOE Joint Genome Institute"/>
            <person name="Mondo S.J."/>
            <person name="Dannebaum R.O."/>
            <person name="Kuo R.C."/>
            <person name="Labutti K."/>
            <person name="Haridas S."/>
            <person name="Kuo A."/>
            <person name="Salamov A."/>
            <person name="Ahrendt S.R."/>
            <person name="Lipzen A."/>
            <person name="Sullivan W."/>
            <person name="Andreopoulos W.B."/>
            <person name="Clum A."/>
            <person name="Lindquist E."/>
            <person name="Daum C."/>
            <person name="Ramamoorthy G.K."/>
            <person name="Gryganskyi A."/>
            <person name="Culley D."/>
            <person name="Magnuson J.K."/>
            <person name="James T.Y."/>
            <person name="O'Malley M.A."/>
            <person name="Stajich J.E."/>
            <person name="Spatafora J.W."/>
            <person name="Visel A."/>
            <person name="Grigoriev I.V."/>
        </authorList>
    </citation>
    <scope>NUCLEOTIDE SEQUENCE [LARGE SCALE GENOMIC DNA]</scope>
    <source>
        <strain evidence="1 2">JEL800</strain>
    </source>
</reference>
<name>A0A1Y2BP34_9FUNG</name>
<dbReference type="EMBL" id="MCGO01000055">
    <property type="protein sequence ID" value="ORY36508.1"/>
    <property type="molecule type" value="Genomic_DNA"/>
</dbReference>
<keyword evidence="2" id="KW-1185">Reference proteome</keyword>
<dbReference type="AlphaFoldDB" id="A0A1Y2BP34"/>
<sequence>MTSQFVYKILTTSQWPIDASKAFPTPIDERDNFVHLSTAVQAHRVASLFYSNEKTIIILTIPVANIKEGELVWEAPVHPAPIPGQEAAPPSTELYPHLYGKLTQELIGRVTEVSQNAEGKWEFTLE</sequence>
<dbReference type="SUPFAM" id="SSF56399">
    <property type="entry name" value="ADP-ribosylation"/>
    <property type="match status" value="1"/>
</dbReference>
<proteinExistence type="predicted"/>
<evidence type="ECO:0008006" key="3">
    <source>
        <dbReference type="Google" id="ProtNLM"/>
    </source>
</evidence>
<dbReference type="Pfam" id="PF06108">
    <property type="entry name" value="DUF952"/>
    <property type="match status" value="1"/>
</dbReference>
<accession>A0A1Y2BP34</accession>
<dbReference type="Proteomes" id="UP000193642">
    <property type="component" value="Unassembled WGS sequence"/>
</dbReference>
<gene>
    <name evidence="1" type="ORF">BCR33DRAFT_722019</name>
</gene>
<dbReference type="Gene3D" id="3.20.170.20">
    <property type="entry name" value="Protein of unknown function DUF952"/>
    <property type="match status" value="1"/>
</dbReference>
<protein>
    <recommendedName>
        <fullName evidence="3">DUF952 domain-containing protein</fullName>
    </recommendedName>
</protein>
<evidence type="ECO:0000313" key="1">
    <source>
        <dbReference type="EMBL" id="ORY36508.1"/>
    </source>
</evidence>
<comment type="caution">
    <text evidence="1">The sequence shown here is derived from an EMBL/GenBank/DDBJ whole genome shotgun (WGS) entry which is preliminary data.</text>
</comment>